<evidence type="ECO:0000259" key="9">
    <source>
        <dbReference type="Pfam" id="PF09764"/>
    </source>
</evidence>
<dbReference type="Pfam" id="PF09764">
    <property type="entry name" value="Nt_Gln_amidase"/>
    <property type="match status" value="1"/>
</dbReference>
<evidence type="ECO:0000313" key="10">
    <source>
        <dbReference type="EMBL" id="KAF8398355.1"/>
    </source>
</evidence>
<evidence type="ECO:0000256" key="1">
    <source>
        <dbReference type="ARBA" id="ARBA00008985"/>
    </source>
</evidence>
<dbReference type="GO" id="GO:0005829">
    <property type="term" value="C:cytosol"/>
    <property type="evidence" value="ECO:0007669"/>
    <property type="project" value="TreeGrafter"/>
</dbReference>
<name>A0A834Z2X2_TETSI</name>
<evidence type="ECO:0000256" key="7">
    <source>
        <dbReference type="ARBA" id="ARBA00048768"/>
    </source>
</evidence>
<dbReference type="PANTHER" id="PTHR13035:SF0">
    <property type="entry name" value="PROTEIN N-TERMINAL GLUTAMINE AMIDOHYDROLASE"/>
    <property type="match status" value="1"/>
</dbReference>
<feature type="domain" description="Protein N-terminal glutamine amidohydrolase alpha beta roll" evidence="9">
    <location>
        <begin position="23"/>
        <end position="222"/>
    </location>
</feature>
<dbReference type="EC" id="3.5.1.122" evidence="3 8"/>
<dbReference type="Gene3D" id="3.10.620.10">
    <property type="entry name" value="Protein N-terminal glutamine amidohydrolase, alpha beta roll"/>
    <property type="match status" value="1"/>
</dbReference>
<dbReference type="GO" id="GO:0005634">
    <property type="term" value="C:nucleus"/>
    <property type="evidence" value="ECO:0007669"/>
    <property type="project" value="TreeGrafter"/>
</dbReference>
<accession>A0A834Z2X2</accession>
<dbReference type="InterPro" id="IPR039733">
    <property type="entry name" value="NTAQ1"/>
</dbReference>
<comment type="function">
    <text evidence="8">Mediates the side-chain deamidation of N-terminal glutamine residues to glutamate, an important step in N-end rule pathway of protein degradation. Conversion of the resulting N-terminal glutamine to glutamate renders the protein susceptible to arginylation, polyubiquitination and degradation as specified by the N-end rule. Does not act on substrates with internal or C-terminal glutamine and does not act on non-glutamine residues in any position.</text>
</comment>
<dbReference type="InterPro" id="IPR037132">
    <property type="entry name" value="N_Gln_amidohydro_ab_roll_sf"/>
</dbReference>
<dbReference type="GO" id="GO:0008418">
    <property type="term" value="F:protein-N-terminal asparagine amidohydrolase activity"/>
    <property type="evidence" value="ECO:0007669"/>
    <property type="project" value="UniProtKB-UniRule"/>
</dbReference>
<dbReference type="Proteomes" id="UP000655225">
    <property type="component" value="Unassembled WGS sequence"/>
</dbReference>
<evidence type="ECO:0000256" key="2">
    <source>
        <dbReference type="ARBA" id="ARBA00011245"/>
    </source>
</evidence>
<proteinExistence type="inferred from homology"/>
<dbReference type="OrthoDB" id="191192at2759"/>
<sequence length="226" mass="25214">MATSSLEFPSSVTPPFDISTFDHTPYYCEENVYLLCNKLCKIGVADAKGSDLFVVFISNEKKQASGTACKASKRADGVVLWDYHVVCVQRKGIGDTPDQVWDLDSSLPFPTPLAHYISETIRPSFQLFPDYHRLCRIVHAPIFLCFFASDRRHMKDSVGNWIEQPPACEPIIAEDGTVHNLDEYIDICAANVVTKFGDDLINAVFSHKLGVVVSENQLADFFSLIS</sequence>
<dbReference type="AlphaFoldDB" id="A0A834Z2X2"/>
<comment type="subunit">
    <text evidence="2 8">Monomer.</text>
</comment>
<dbReference type="PANTHER" id="PTHR13035">
    <property type="entry name" value="PROTEIN N-TERMINAL GLUTAMINE AMIDOHYDROLASE"/>
    <property type="match status" value="1"/>
</dbReference>
<dbReference type="OMA" id="GWGTVYS"/>
<comment type="similarity">
    <text evidence="1 8">Belongs to the NTAQ1 family.</text>
</comment>
<dbReference type="EMBL" id="JABCRI010000011">
    <property type="protein sequence ID" value="KAF8398355.1"/>
    <property type="molecule type" value="Genomic_DNA"/>
</dbReference>
<reference evidence="10 11" key="1">
    <citation type="submission" date="2020-04" db="EMBL/GenBank/DDBJ databases">
        <title>Plant Genome Project.</title>
        <authorList>
            <person name="Zhang R.-G."/>
        </authorList>
    </citation>
    <scope>NUCLEOTIDE SEQUENCE [LARGE SCALE GENOMIC DNA]</scope>
    <source>
        <strain evidence="10">YNK0</strain>
        <tissue evidence="10">Leaf</tissue>
    </source>
</reference>
<evidence type="ECO:0000256" key="6">
    <source>
        <dbReference type="ARBA" id="ARBA00029677"/>
    </source>
</evidence>
<comment type="caution">
    <text evidence="10">The sequence shown here is derived from an EMBL/GenBank/DDBJ whole genome shotgun (WGS) entry which is preliminary data.</text>
</comment>
<keyword evidence="11" id="KW-1185">Reference proteome</keyword>
<keyword evidence="5 8" id="KW-0378">Hydrolase</keyword>
<comment type="catalytic activity">
    <reaction evidence="7 8">
        <text>N-terminal L-glutaminyl-[protein] + H2O = N-terminal L-glutamyl-[protein] + NH4(+)</text>
        <dbReference type="Rhea" id="RHEA:50680"/>
        <dbReference type="Rhea" id="RHEA-COMP:12668"/>
        <dbReference type="Rhea" id="RHEA-COMP:12777"/>
        <dbReference type="ChEBI" id="CHEBI:15377"/>
        <dbReference type="ChEBI" id="CHEBI:28938"/>
        <dbReference type="ChEBI" id="CHEBI:64721"/>
        <dbReference type="ChEBI" id="CHEBI:64722"/>
        <dbReference type="EC" id="3.5.1.122"/>
    </reaction>
</comment>
<dbReference type="InterPro" id="IPR023128">
    <property type="entry name" value="Prot_N_Gln_amidohydro_ab_roll"/>
</dbReference>
<dbReference type="GO" id="GO:0070773">
    <property type="term" value="F:protein-N-terminal glutamine amidohydrolase activity"/>
    <property type="evidence" value="ECO:0007669"/>
    <property type="project" value="UniProtKB-UniRule"/>
</dbReference>
<evidence type="ECO:0000256" key="5">
    <source>
        <dbReference type="ARBA" id="ARBA00022801"/>
    </source>
</evidence>
<gene>
    <name evidence="10" type="ORF">HHK36_017282</name>
</gene>
<evidence type="ECO:0000256" key="3">
    <source>
        <dbReference type="ARBA" id="ARBA00012718"/>
    </source>
</evidence>
<organism evidence="10 11">
    <name type="scientific">Tetracentron sinense</name>
    <name type="common">Spur-leaf</name>
    <dbReference type="NCBI Taxonomy" id="13715"/>
    <lineage>
        <taxon>Eukaryota</taxon>
        <taxon>Viridiplantae</taxon>
        <taxon>Streptophyta</taxon>
        <taxon>Embryophyta</taxon>
        <taxon>Tracheophyta</taxon>
        <taxon>Spermatophyta</taxon>
        <taxon>Magnoliopsida</taxon>
        <taxon>Trochodendrales</taxon>
        <taxon>Trochodendraceae</taxon>
        <taxon>Tetracentron</taxon>
    </lineage>
</organism>
<protein>
    <recommendedName>
        <fullName evidence="4 8">Protein N-terminal glutamine amidohydrolase</fullName>
        <ecNumber evidence="3 8">3.5.1.122</ecNumber>
    </recommendedName>
    <alternativeName>
        <fullName evidence="6 8">Protein NH2-terminal glutamine deamidase</fullName>
    </alternativeName>
</protein>
<evidence type="ECO:0000313" key="11">
    <source>
        <dbReference type="Proteomes" id="UP000655225"/>
    </source>
</evidence>
<evidence type="ECO:0000256" key="4">
    <source>
        <dbReference type="ARBA" id="ARBA00021247"/>
    </source>
</evidence>
<evidence type="ECO:0000256" key="8">
    <source>
        <dbReference type="RuleBase" id="RU367082"/>
    </source>
</evidence>